<dbReference type="InterPro" id="IPR053144">
    <property type="entry name" value="Acetyltransferase_Butenolide"/>
</dbReference>
<evidence type="ECO:0000313" key="2">
    <source>
        <dbReference type="EMBL" id="KGG21895.1"/>
    </source>
</evidence>
<dbReference type="InterPro" id="IPR000182">
    <property type="entry name" value="GNAT_dom"/>
</dbReference>
<proteinExistence type="predicted"/>
<name>A0A0A2CAG9_PROMR</name>
<gene>
    <name evidence="2" type="ORF">EV03_0214</name>
</gene>
<evidence type="ECO:0000313" key="3">
    <source>
        <dbReference type="Proteomes" id="UP000030392"/>
    </source>
</evidence>
<feature type="domain" description="N-acetyltransferase" evidence="1">
    <location>
        <begin position="29"/>
        <end position="161"/>
    </location>
</feature>
<evidence type="ECO:0000259" key="1">
    <source>
        <dbReference type="PROSITE" id="PS51186"/>
    </source>
</evidence>
<dbReference type="InterPro" id="IPR016181">
    <property type="entry name" value="Acyl_CoA_acyltransferase"/>
</dbReference>
<organism evidence="2 3">
    <name type="scientific">Prochlorococcus marinus str. PAC1</name>
    <dbReference type="NCBI Taxonomy" id="59924"/>
    <lineage>
        <taxon>Bacteria</taxon>
        <taxon>Bacillati</taxon>
        <taxon>Cyanobacteriota</taxon>
        <taxon>Cyanophyceae</taxon>
        <taxon>Synechococcales</taxon>
        <taxon>Prochlorococcaceae</taxon>
        <taxon>Prochlorococcus</taxon>
    </lineage>
</organism>
<dbReference type="Proteomes" id="UP000030392">
    <property type="component" value="Unassembled WGS sequence"/>
</dbReference>
<dbReference type="AlphaFoldDB" id="A0A0A2CAG9"/>
<dbReference type="PANTHER" id="PTHR43233:SF1">
    <property type="entry name" value="FAMILY N-ACETYLTRANSFERASE, PUTATIVE (AFU_ORTHOLOGUE AFUA_6G03350)-RELATED"/>
    <property type="match status" value="1"/>
</dbReference>
<protein>
    <submittedName>
        <fullName evidence="2">Putative acetyltransferase</fullName>
    </submittedName>
</protein>
<dbReference type="PANTHER" id="PTHR43233">
    <property type="entry name" value="FAMILY N-ACETYLTRANSFERASE, PUTATIVE (AFU_ORTHOLOGUE AFUA_6G03350)-RELATED"/>
    <property type="match status" value="1"/>
</dbReference>
<reference evidence="3" key="1">
    <citation type="journal article" date="2014" name="Sci. Data">
        <title>Genomes of diverse isolates of the marine cyanobacterium Prochlorococcus.</title>
        <authorList>
            <person name="Biller S."/>
            <person name="Berube P."/>
            <person name="Thompson J."/>
            <person name="Kelly L."/>
            <person name="Roggensack S."/>
            <person name="Awad L."/>
            <person name="Roache-Johnson K."/>
            <person name="Ding H."/>
            <person name="Giovannoni S.J."/>
            <person name="Moore L.R."/>
            <person name="Chisholm S.W."/>
        </authorList>
    </citation>
    <scope>NUCLEOTIDE SEQUENCE [LARGE SCALE GENOMIC DNA]</scope>
    <source>
        <strain evidence="3">PAC1</strain>
    </source>
</reference>
<comment type="caution">
    <text evidence="2">The sequence shown here is derived from an EMBL/GenBank/DDBJ whole genome shotgun (WGS) entry which is preliminary data.</text>
</comment>
<sequence length="161" mass="18634">MTSTIRLNNIKIIHHKNRALGLRLFGLGPNFKPSKGIIKLKELFDKHSFWAQNRSIKQIKKMLLSSNVIISIWLETKLIGFGRCTGDGVYRAVLWDIIVAQEFHRQGIGKKIINAILKTNFISNTEKVYVMTSNRKDFYQEVGFREQNNQSLLFKDVIIIN</sequence>
<dbReference type="PROSITE" id="PS51186">
    <property type="entry name" value="GNAT"/>
    <property type="match status" value="1"/>
</dbReference>
<dbReference type="Gene3D" id="3.40.630.30">
    <property type="match status" value="1"/>
</dbReference>
<keyword evidence="2" id="KW-0808">Transferase</keyword>
<dbReference type="SUPFAM" id="SSF55729">
    <property type="entry name" value="Acyl-CoA N-acyltransferases (Nat)"/>
    <property type="match status" value="1"/>
</dbReference>
<dbReference type="EMBL" id="JNAX01000004">
    <property type="protein sequence ID" value="KGG21895.1"/>
    <property type="molecule type" value="Genomic_DNA"/>
</dbReference>
<dbReference type="CDD" id="cd04301">
    <property type="entry name" value="NAT_SF"/>
    <property type="match status" value="1"/>
</dbReference>
<dbReference type="GO" id="GO:0016747">
    <property type="term" value="F:acyltransferase activity, transferring groups other than amino-acyl groups"/>
    <property type="evidence" value="ECO:0007669"/>
    <property type="project" value="InterPro"/>
</dbReference>
<accession>A0A0A2CAG9</accession>
<dbReference type="Pfam" id="PF13508">
    <property type="entry name" value="Acetyltransf_7"/>
    <property type="match status" value="1"/>
</dbReference>
<dbReference type="RefSeq" id="WP_036904364.1">
    <property type="nucleotide sequence ID" value="NZ_CP138967.1"/>
</dbReference>